<sequence>MESDELLAGVRERCLALPEVTEGLTHGAPTWFVRGRRSFAKFIDPPDHRFDESHVALWAAAPPGARRELAAADPTRFFGPPFGGADWVGLRLDVEPGGPDWEVVREILTDAYRRIAPPTFVALLDEQPRS</sequence>
<dbReference type="Pfam" id="PF04237">
    <property type="entry name" value="YjbR"/>
    <property type="match status" value="1"/>
</dbReference>
<evidence type="ECO:0000313" key="1">
    <source>
        <dbReference type="EMBL" id="MBW0133639.1"/>
    </source>
</evidence>
<protein>
    <submittedName>
        <fullName evidence="1">MmcQ/YjbR family DNA-binding protein</fullName>
    </submittedName>
</protein>
<keyword evidence="1" id="KW-0238">DNA-binding</keyword>
<accession>A0ABS6UN39</accession>
<keyword evidence="2" id="KW-1185">Reference proteome</keyword>
<dbReference type="EMBL" id="JADQDK010000001">
    <property type="protein sequence ID" value="MBW0133639.1"/>
    <property type="molecule type" value="Genomic_DNA"/>
</dbReference>
<dbReference type="InterPro" id="IPR058532">
    <property type="entry name" value="YjbR/MT2646/Rv2570-like"/>
</dbReference>
<evidence type="ECO:0000313" key="2">
    <source>
        <dbReference type="Proteomes" id="UP000694287"/>
    </source>
</evidence>
<name>A0ABS6UN39_9PSEU</name>
<gene>
    <name evidence="1" type="ORF">I4I81_05145</name>
</gene>
<dbReference type="GO" id="GO:0003677">
    <property type="term" value="F:DNA binding"/>
    <property type="evidence" value="ECO:0007669"/>
    <property type="project" value="UniProtKB-KW"/>
</dbReference>
<organism evidence="1 2">
    <name type="scientific">Pseudonocardia abyssalis</name>
    <dbReference type="NCBI Taxonomy" id="2792008"/>
    <lineage>
        <taxon>Bacteria</taxon>
        <taxon>Bacillati</taxon>
        <taxon>Actinomycetota</taxon>
        <taxon>Actinomycetes</taxon>
        <taxon>Pseudonocardiales</taxon>
        <taxon>Pseudonocardiaceae</taxon>
        <taxon>Pseudonocardia</taxon>
    </lineage>
</organism>
<comment type="caution">
    <text evidence="1">The sequence shown here is derived from an EMBL/GenBank/DDBJ whole genome shotgun (WGS) entry which is preliminary data.</text>
</comment>
<reference evidence="1 2" key="1">
    <citation type="submission" date="2020-11" db="EMBL/GenBank/DDBJ databases">
        <title>Pseudonocardia abyssalis sp. nov. and Pseudonocardia oceani sp. nov., description and phylogenomic analysis of two novel actinomycetes isolated from the deep Southern Ocean.</title>
        <authorList>
            <person name="Parra J."/>
        </authorList>
    </citation>
    <scope>NUCLEOTIDE SEQUENCE [LARGE SCALE GENOMIC DNA]</scope>
    <source>
        <strain evidence="1 2">KRD-168</strain>
    </source>
</reference>
<proteinExistence type="predicted"/>
<dbReference type="Proteomes" id="UP000694287">
    <property type="component" value="Unassembled WGS sequence"/>
</dbReference>